<dbReference type="AlphaFoldDB" id="A0A7Y2P0Z4"/>
<comment type="caution">
    <text evidence="1">The sequence shown here is derived from an EMBL/GenBank/DDBJ whole genome shotgun (WGS) entry which is preliminary data.</text>
</comment>
<proteinExistence type="predicted"/>
<dbReference type="RefSeq" id="WP_171088035.1">
    <property type="nucleotide sequence ID" value="NZ_JABAIV010000009.1"/>
</dbReference>
<keyword evidence="2" id="KW-1185">Reference proteome</keyword>
<gene>
    <name evidence="1" type="ORF">HGB41_20770</name>
</gene>
<evidence type="ECO:0000313" key="2">
    <source>
        <dbReference type="Proteomes" id="UP000533905"/>
    </source>
</evidence>
<accession>A0A7Y2P0Z4</accession>
<organism evidence="1 2">
    <name type="scientific">Telluria aromaticivorans</name>
    <dbReference type="NCBI Taxonomy" id="2725995"/>
    <lineage>
        <taxon>Bacteria</taxon>
        <taxon>Pseudomonadati</taxon>
        <taxon>Pseudomonadota</taxon>
        <taxon>Betaproteobacteria</taxon>
        <taxon>Burkholderiales</taxon>
        <taxon>Oxalobacteraceae</taxon>
        <taxon>Telluria group</taxon>
        <taxon>Telluria</taxon>
    </lineage>
</organism>
<reference evidence="1 2" key="1">
    <citation type="submission" date="2020-04" db="EMBL/GenBank/DDBJ databases">
        <title>Massilia sp. nov., a cold adapted bacteria isolated from Arctic soil.</title>
        <authorList>
            <person name="Son J."/>
            <person name="Ka J.-O."/>
        </authorList>
    </citation>
    <scope>NUCLEOTIDE SEQUENCE [LARGE SCALE GENOMIC DNA]</scope>
    <source>
        <strain evidence="1 2">ML15P13</strain>
    </source>
</reference>
<protein>
    <submittedName>
        <fullName evidence="1">Uncharacterized protein</fullName>
    </submittedName>
</protein>
<dbReference type="EMBL" id="JABAIV010000009">
    <property type="protein sequence ID" value="NNG25422.1"/>
    <property type="molecule type" value="Genomic_DNA"/>
</dbReference>
<name>A0A7Y2P0Z4_9BURK</name>
<dbReference type="Proteomes" id="UP000533905">
    <property type="component" value="Unassembled WGS sequence"/>
</dbReference>
<evidence type="ECO:0000313" key="1">
    <source>
        <dbReference type="EMBL" id="NNG25422.1"/>
    </source>
</evidence>
<sequence length="86" mass="8894">MLKLGDTDPRLVQKLGGLAARAVEHALASGLSWDQAILAFGVAGKAIAANAASQGSGTPEECAARAERRLKEGMDRSADVLKAYLS</sequence>